<name>A0A928GIC3_XYLRU</name>
<reference evidence="3" key="1">
    <citation type="submission" date="2019-04" db="EMBL/GenBank/DDBJ databases">
        <title>Evolution of Biomass-Degrading Anaerobic Consortia Revealed by Metagenomics.</title>
        <authorList>
            <person name="Peng X."/>
        </authorList>
    </citation>
    <scope>NUCLEOTIDE SEQUENCE</scope>
    <source>
        <strain evidence="3">SIG141</strain>
    </source>
</reference>
<evidence type="ECO:0000259" key="2">
    <source>
        <dbReference type="Pfam" id="PF20041"/>
    </source>
</evidence>
<dbReference type="InterPro" id="IPR045619">
    <property type="entry name" value="DUF6443"/>
</dbReference>
<comment type="caution">
    <text evidence="3">The sequence shown here is derived from an EMBL/GenBank/DDBJ whole genome shotgun (WGS) entry which is preliminary data.</text>
</comment>
<organism evidence="3 4">
    <name type="scientific">Xylanibacter ruminicola</name>
    <name type="common">Prevotella ruminicola</name>
    <dbReference type="NCBI Taxonomy" id="839"/>
    <lineage>
        <taxon>Bacteria</taxon>
        <taxon>Pseudomonadati</taxon>
        <taxon>Bacteroidota</taxon>
        <taxon>Bacteroidia</taxon>
        <taxon>Bacteroidales</taxon>
        <taxon>Prevotellaceae</taxon>
        <taxon>Xylanibacter</taxon>
    </lineage>
</organism>
<gene>
    <name evidence="3" type="ORF">E7102_11630</name>
</gene>
<dbReference type="Pfam" id="PF20041">
    <property type="entry name" value="DUF6443"/>
    <property type="match status" value="1"/>
</dbReference>
<evidence type="ECO:0000256" key="1">
    <source>
        <dbReference type="SAM" id="SignalP"/>
    </source>
</evidence>
<feature type="chain" id="PRO_5037542419" evidence="1">
    <location>
        <begin position="26"/>
        <end position="1086"/>
    </location>
</feature>
<dbReference type="Gene3D" id="2.180.10.10">
    <property type="entry name" value="RHS repeat-associated core"/>
    <property type="match status" value="1"/>
</dbReference>
<proteinExistence type="predicted"/>
<keyword evidence="1" id="KW-0732">Signal</keyword>
<dbReference type="PANTHER" id="PTHR32305">
    <property type="match status" value="1"/>
</dbReference>
<dbReference type="NCBIfam" id="TIGR03696">
    <property type="entry name" value="Rhs_assc_core"/>
    <property type="match status" value="1"/>
</dbReference>
<feature type="signal peptide" evidence="1">
    <location>
        <begin position="1"/>
        <end position="25"/>
    </location>
</feature>
<protein>
    <submittedName>
        <fullName evidence="3">RHS repeat-associated core domain-containing protein</fullName>
    </submittedName>
</protein>
<sequence>MNVRCKFKHVVTTVSLLLASVHLSAQNGVSSLPANLSSSYSYVLSRTMTNASGTASLDHVDYDNGLGQTYQKVDVGMAKSGGDLVSLMEYDGHGRPLRSWLPGLGSGGACINASTLKQSAVTVNNDEAPYTWTVYEKSPLDRLSEEYQPGNDWHQHGKKREYTYNRRADGVKEITIEGSSLYFNGTPRYTTFYPVEVRDEAGTYHIEYRDADGRTAAKSDQPSSSDLTHVTYYVYDDAGKLRFVLPPEAYYQICTSYGSSTATISPTHDALLKYGYEYRYDGRGNCIYKRLPGCDPVYYIYDKSGRCIFSQDGVQRNQGKWQYTIPDVFGRTTITGICTNSLSYTAEPLKATVVTASRTSSGGTYGYAISGVSLSSSTVYTVIYYDNYSFIGANGVPSQLSYAAPPSGYDARGLTAPKGLATGSITARMTSSGVSGYDYSAVYYDDRGRTVQTRSTNHMGGYEYEYIKNRFASGVDKRQHVHSASGQTTQTETYTYTYDNAERLLTTKYKLNSNSEITLHQNTYDNLGRLIQKTNGGSSSMTEAYTYNVRSWLKTVSIGTLFSETLYYNDTYGGSTAQYTGNISAMTWKADSKTRGYKFTYDGHSRLKKADYMENGSASGHYDTEYTYDRMGNFLTLKRKGRQDGGTYGWIDNLTFTLNGNQITKVDDSVSDPTYSGVFNFMDGASQANEYTYDKNGNLTKDLNKKISQIQYNLLNLPASITYSNGKSAAYIYDAGGKKLKVSYKASSSGTAVPTDYCGSMIYENNVLKQILVDGGYVTFSGSTPVYHYYLKDHLGNNRVVCSASGTVEQINHYYPFGGLFGESTSGDTQRFKYNGKELDRMHGLDWYDYGARHMDGMRFTTIDPLAEKDYPTSPYAYCSNNPIIRVDKDGRIWDTVLDVAFTAYDIAEAGYQYATQGKVDATTKAALAADALAIVVPGVTGAGLAVRAGEKAASKAIRVSHGLKNARAIAEGKAFEKAELAVTKASGEKVASQVRLVPNNGKGNVKGNRSNVDQLIKKTDGNFKVIETKLREGTSKLSTGQDVIRKHVQNGNQKFEVRSDNKVLGLNRGQTIQVDEYVVKYKYKQ</sequence>
<evidence type="ECO:0000313" key="3">
    <source>
        <dbReference type="EMBL" id="MBE6267094.1"/>
    </source>
</evidence>
<dbReference type="InterPro" id="IPR050708">
    <property type="entry name" value="T6SS_VgrG/RHS"/>
</dbReference>
<feature type="domain" description="DUF6443" evidence="2">
    <location>
        <begin position="47"/>
        <end position="165"/>
    </location>
</feature>
<evidence type="ECO:0000313" key="4">
    <source>
        <dbReference type="Proteomes" id="UP000763088"/>
    </source>
</evidence>
<dbReference type="EMBL" id="SUYD01000015">
    <property type="protein sequence ID" value="MBE6267094.1"/>
    <property type="molecule type" value="Genomic_DNA"/>
</dbReference>
<dbReference type="InterPro" id="IPR022385">
    <property type="entry name" value="Rhs_assc_core"/>
</dbReference>
<dbReference type="AlphaFoldDB" id="A0A928GIC3"/>
<accession>A0A928GIC3</accession>
<dbReference type="Proteomes" id="UP000763088">
    <property type="component" value="Unassembled WGS sequence"/>
</dbReference>
<dbReference type="PANTHER" id="PTHR32305:SF15">
    <property type="entry name" value="PROTEIN RHSA-RELATED"/>
    <property type="match status" value="1"/>
</dbReference>